<proteinExistence type="predicted"/>
<keyword evidence="1" id="KW-0195">Cyclin</keyword>
<evidence type="ECO:0000313" key="4">
    <source>
        <dbReference type="EMBL" id="VDO07221.1"/>
    </source>
</evidence>
<dbReference type="STRING" id="102285.A0A0R3TRC3"/>
<feature type="region of interest" description="Disordered" evidence="2">
    <location>
        <begin position="230"/>
        <end position="249"/>
    </location>
</feature>
<sequence>MNLAKRQQCACLIQEIGSRMSTTQVVINSALCYMQYFYERFSPDTVKPIFTAITTLYIASKTEDYSRKLSFIIGAAYNVLKKQPPDQTSSVFHRIVRTIHSLEGILLMVIGFRKMDIKHPHIILIEMLRKSDIPKEVATCSYFVCSNVLHFTTLFLHHSPEAIAAVSLYVSAKWLNFDIKAKNESWFHIFSKDLRVEEIRKMSDEFISTFNSVDAKIKDQVRETFKNTLTRQRQHEEQMRGLKRPCDSHVPVSLQGINSQISMRGDIQRPRAKIPRLIQSPNSQPPAPSQMPNQHSLAGVPDSDSTNSFKRDGCRQADTSSGSNSRTSSSLKTKMDLMNYF</sequence>
<evidence type="ECO:0000313" key="5">
    <source>
        <dbReference type="Proteomes" id="UP000278807"/>
    </source>
</evidence>
<evidence type="ECO:0000259" key="3">
    <source>
        <dbReference type="SMART" id="SM00385"/>
    </source>
</evidence>
<dbReference type="WBParaSite" id="HNAJ_0001012801-mRNA-1">
    <property type="protein sequence ID" value="HNAJ_0001012801-mRNA-1"/>
    <property type="gene ID" value="HNAJ_0001012801"/>
</dbReference>
<keyword evidence="5" id="KW-1185">Reference proteome</keyword>
<dbReference type="PANTHER" id="PTHR10026">
    <property type="entry name" value="CYCLIN"/>
    <property type="match status" value="1"/>
</dbReference>
<feature type="domain" description="Cyclin-like" evidence="3">
    <location>
        <begin position="122"/>
        <end position="208"/>
    </location>
</feature>
<name>A0A0R3TRC3_RODNA</name>
<dbReference type="InterPro" id="IPR013763">
    <property type="entry name" value="Cyclin-like_dom"/>
</dbReference>
<dbReference type="EMBL" id="UZAE01012890">
    <property type="protein sequence ID" value="VDO07221.1"/>
    <property type="molecule type" value="Genomic_DNA"/>
</dbReference>
<dbReference type="AlphaFoldDB" id="A0A0R3TRC3"/>
<accession>A0A0R3TRC3</accession>
<dbReference type="OrthoDB" id="25002at2759"/>
<feature type="compositionally biased region" description="Low complexity" evidence="2">
    <location>
        <begin position="320"/>
        <end position="330"/>
    </location>
</feature>
<evidence type="ECO:0000256" key="2">
    <source>
        <dbReference type="SAM" id="MobiDB-lite"/>
    </source>
</evidence>
<feature type="compositionally biased region" description="Basic and acidic residues" evidence="2">
    <location>
        <begin position="233"/>
        <end position="247"/>
    </location>
</feature>
<dbReference type="InterPro" id="IPR043198">
    <property type="entry name" value="Cyclin/Ssn8"/>
</dbReference>
<feature type="domain" description="Cyclin-like" evidence="3">
    <location>
        <begin position="11"/>
        <end position="108"/>
    </location>
</feature>
<dbReference type="Pfam" id="PF21797">
    <property type="entry name" value="CycT2-like_C"/>
    <property type="match status" value="1"/>
</dbReference>
<dbReference type="SMART" id="SM00385">
    <property type="entry name" value="CYCLIN"/>
    <property type="match status" value="2"/>
</dbReference>
<dbReference type="InterPro" id="IPR036915">
    <property type="entry name" value="Cyclin-like_sf"/>
</dbReference>
<protein>
    <submittedName>
        <fullName evidence="6">Cyclin N-terminal domain-containing protein</fullName>
    </submittedName>
</protein>
<evidence type="ECO:0000256" key="1">
    <source>
        <dbReference type="ARBA" id="ARBA00023127"/>
    </source>
</evidence>
<reference evidence="6" key="1">
    <citation type="submission" date="2017-02" db="UniProtKB">
        <authorList>
            <consortium name="WormBaseParasite"/>
        </authorList>
    </citation>
    <scope>IDENTIFICATION</scope>
</reference>
<dbReference type="Proteomes" id="UP000278807">
    <property type="component" value="Unassembled WGS sequence"/>
</dbReference>
<reference evidence="4 5" key="2">
    <citation type="submission" date="2018-11" db="EMBL/GenBank/DDBJ databases">
        <authorList>
            <consortium name="Pathogen Informatics"/>
        </authorList>
    </citation>
    <scope>NUCLEOTIDE SEQUENCE [LARGE SCALE GENOMIC DNA]</scope>
</reference>
<gene>
    <name evidence="4" type="ORF">HNAJ_LOCUS10123</name>
</gene>
<dbReference type="Gene3D" id="1.10.472.10">
    <property type="entry name" value="Cyclin-like"/>
    <property type="match status" value="2"/>
</dbReference>
<dbReference type="GO" id="GO:0016538">
    <property type="term" value="F:cyclin-dependent protein serine/threonine kinase regulator activity"/>
    <property type="evidence" value="ECO:0007669"/>
    <property type="project" value="InterPro"/>
</dbReference>
<dbReference type="SUPFAM" id="SSF47954">
    <property type="entry name" value="Cyclin-like"/>
    <property type="match status" value="2"/>
</dbReference>
<organism evidence="6">
    <name type="scientific">Rodentolepis nana</name>
    <name type="common">Dwarf tapeworm</name>
    <name type="synonym">Hymenolepis nana</name>
    <dbReference type="NCBI Taxonomy" id="102285"/>
    <lineage>
        <taxon>Eukaryota</taxon>
        <taxon>Metazoa</taxon>
        <taxon>Spiralia</taxon>
        <taxon>Lophotrochozoa</taxon>
        <taxon>Platyhelminthes</taxon>
        <taxon>Cestoda</taxon>
        <taxon>Eucestoda</taxon>
        <taxon>Cyclophyllidea</taxon>
        <taxon>Hymenolepididae</taxon>
        <taxon>Rodentolepis</taxon>
    </lineage>
</organism>
<feature type="region of interest" description="Disordered" evidence="2">
    <location>
        <begin position="277"/>
        <end position="341"/>
    </location>
</feature>
<evidence type="ECO:0000313" key="6">
    <source>
        <dbReference type="WBParaSite" id="HNAJ_0001012801-mRNA-1"/>
    </source>
</evidence>
<dbReference type="GO" id="GO:0006357">
    <property type="term" value="P:regulation of transcription by RNA polymerase II"/>
    <property type="evidence" value="ECO:0007669"/>
    <property type="project" value="InterPro"/>
</dbReference>